<sequence>MTGLDDDLLTIFHHYRDRADCENNFDEMKNQWGWGGYTTRDIKSSQLMARMIALICNWWNLYVRLALPEKHYEAITSRPLLLSGVGRLIEHGRQKKLVITSAHGDIAKLRKAYTRLVAFFNELKAAAPQLSLAKCWQLILSKALEKFEVKSGKEPPEALPSPSQVRYRSKLRLNYADSFDWQG</sequence>
<name>A0A3B0XZZ5_9ZZZZ</name>
<reference evidence="1" key="1">
    <citation type="submission" date="2018-06" db="EMBL/GenBank/DDBJ databases">
        <authorList>
            <person name="Zhirakovskaya E."/>
        </authorList>
    </citation>
    <scope>NUCLEOTIDE SEQUENCE</scope>
</reference>
<evidence type="ECO:0000313" key="1">
    <source>
        <dbReference type="EMBL" id="VAW69743.1"/>
    </source>
</evidence>
<organism evidence="1">
    <name type="scientific">hydrothermal vent metagenome</name>
    <dbReference type="NCBI Taxonomy" id="652676"/>
    <lineage>
        <taxon>unclassified sequences</taxon>
        <taxon>metagenomes</taxon>
        <taxon>ecological metagenomes</taxon>
    </lineage>
</organism>
<protein>
    <submittedName>
        <fullName evidence="1">Uncharacterized protein</fullName>
    </submittedName>
</protein>
<gene>
    <name evidence="1" type="ORF">MNBD_GAMMA10-2091</name>
</gene>
<dbReference type="EMBL" id="UOFJ01000457">
    <property type="protein sequence ID" value="VAW69743.1"/>
    <property type="molecule type" value="Genomic_DNA"/>
</dbReference>
<dbReference type="AlphaFoldDB" id="A0A3B0XZZ5"/>
<accession>A0A3B0XZZ5</accession>
<proteinExistence type="predicted"/>